<proteinExistence type="predicted"/>
<reference evidence="1" key="2">
    <citation type="submission" date="2021-01" db="EMBL/GenBank/DDBJ databases">
        <authorList>
            <person name="Schikora-Tamarit M.A."/>
        </authorList>
    </citation>
    <scope>NUCLEOTIDE SEQUENCE</scope>
    <source>
        <strain evidence="1">CBS2887</strain>
    </source>
</reference>
<dbReference type="Proteomes" id="UP000774326">
    <property type="component" value="Unassembled WGS sequence"/>
</dbReference>
<name>A0A9P8PZ29_WICPI</name>
<evidence type="ECO:0000313" key="1">
    <source>
        <dbReference type="EMBL" id="KAH3681212.1"/>
    </source>
</evidence>
<organism evidence="1 2">
    <name type="scientific">Wickerhamomyces pijperi</name>
    <name type="common">Yeast</name>
    <name type="synonym">Pichia pijperi</name>
    <dbReference type="NCBI Taxonomy" id="599730"/>
    <lineage>
        <taxon>Eukaryota</taxon>
        <taxon>Fungi</taxon>
        <taxon>Dikarya</taxon>
        <taxon>Ascomycota</taxon>
        <taxon>Saccharomycotina</taxon>
        <taxon>Saccharomycetes</taxon>
        <taxon>Phaffomycetales</taxon>
        <taxon>Wickerhamomycetaceae</taxon>
        <taxon>Wickerhamomyces</taxon>
    </lineage>
</organism>
<sequence>MICLIVPRKISKESLSTGDTRDGFKENPTRTWNFPFGVSSKMVCSAPSASLTTERPNWQSVRFDTAVDDIDSLRGSDVVLQGSDPGKILDNTGIGATITVFNLARVENIRSQLLIKLSGVLSDALQMVQSGVLRSKLTRERIILNNSNQISHNTDIRMVWRNRRMATRGSQLDVQVGATFLADRR</sequence>
<protein>
    <submittedName>
        <fullName evidence="1">Uncharacterized protein</fullName>
    </submittedName>
</protein>
<keyword evidence="2" id="KW-1185">Reference proteome</keyword>
<dbReference type="EMBL" id="JAEUBG010004547">
    <property type="protein sequence ID" value="KAH3681212.1"/>
    <property type="molecule type" value="Genomic_DNA"/>
</dbReference>
<reference evidence="1" key="1">
    <citation type="journal article" date="2021" name="Open Biol.">
        <title>Shared evolutionary footprints suggest mitochondrial oxidative damage underlies multiple complex I losses in fungi.</title>
        <authorList>
            <person name="Schikora-Tamarit M.A."/>
            <person name="Marcet-Houben M."/>
            <person name="Nosek J."/>
            <person name="Gabaldon T."/>
        </authorList>
    </citation>
    <scope>NUCLEOTIDE SEQUENCE</scope>
    <source>
        <strain evidence="1">CBS2887</strain>
    </source>
</reference>
<evidence type="ECO:0000313" key="2">
    <source>
        <dbReference type="Proteomes" id="UP000774326"/>
    </source>
</evidence>
<dbReference type="AlphaFoldDB" id="A0A9P8PZ29"/>
<comment type="caution">
    <text evidence="1">The sequence shown here is derived from an EMBL/GenBank/DDBJ whole genome shotgun (WGS) entry which is preliminary data.</text>
</comment>
<accession>A0A9P8PZ29</accession>
<gene>
    <name evidence="1" type="ORF">WICPIJ_007825</name>
</gene>